<evidence type="ECO:0000256" key="5">
    <source>
        <dbReference type="ARBA" id="ARBA00023157"/>
    </source>
</evidence>
<dbReference type="PRINTS" id="PR00013">
    <property type="entry name" value="FNTYPEII"/>
</dbReference>
<keyword evidence="5 6" id="KW-1015">Disulfide bond</keyword>
<keyword evidence="7" id="KW-0472">Membrane</keyword>
<dbReference type="GO" id="GO:0008201">
    <property type="term" value="F:heparin binding"/>
    <property type="evidence" value="ECO:0007669"/>
    <property type="project" value="TreeGrafter"/>
</dbReference>
<dbReference type="PROSITE" id="PS00023">
    <property type="entry name" value="FN2_1"/>
    <property type="match status" value="1"/>
</dbReference>
<dbReference type="FunFam" id="2.10.10.10:FF:000001">
    <property type="entry name" value="Fibronectin 1a isoform 1"/>
    <property type="match status" value="1"/>
</dbReference>
<feature type="disulfide bond" evidence="6">
    <location>
        <begin position="55"/>
        <end position="82"/>
    </location>
</feature>
<sequence length="239" mass="27293">MLFSGTGVWSRWLIYGTKENLCSRGYQEIYTTGGNSLGKPCQFPFKFGGKWYTECTVDGRTDGQLWCSTEKDYDTEEKWGFCPKKNVPVPNITVFRQMEDREHMIVMCSFGKRFIESSFQLSLKSEHNYTLKNPLCYSSENCVFEVKGSLPVSFTCVHETDSVVNRQSETYTYSPSDFAEDHQEKGISLYYICFFSSVVAGLIIMTTAVIVITIRSKTNGSRITSIDNDYSDGKEDVRF</sequence>
<keyword evidence="4" id="KW-0677">Repeat</keyword>
<dbReference type="PROSITE" id="PS51092">
    <property type="entry name" value="FN2_2"/>
    <property type="match status" value="1"/>
</dbReference>
<evidence type="ECO:0000256" key="1">
    <source>
        <dbReference type="ARBA" id="ARBA00004613"/>
    </source>
</evidence>
<proteinExistence type="inferred from homology"/>
<reference evidence="9" key="1">
    <citation type="submission" date="2025-08" db="UniProtKB">
        <authorList>
            <consortium name="Ensembl"/>
        </authorList>
    </citation>
    <scope>IDENTIFICATION</scope>
</reference>
<accession>A0A9J7WZP1</accession>
<evidence type="ECO:0000259" key="8">
    <source>
        <dbReference type="PROSITE" id="PS51092"/>
    </source>
</evidence>
<dbReference type="Ensembl" id="ENSCCRT00000107094.1">
    <property type="protein sequence ID" value="ENSCCRP00000099396.1"/>
    <property type="gene ID" value="ENSCCRG00000067660.1"/>
</dbReference>
<feature type="disulfide bond" evidence="6">
    <location>
        <begin position="41"/>
        <end position="67"/>
    </location>
</feature>
<dbReference type="GeneTree" id="ENSGT01100000263473"/>
<dbReference type="GO" id="GO:0009986">
    <property type="term" value="C:cell surface"/>
    <property type="evidence" value="ECO:0007669"/>
    <property type="project" value="TreeGrafter"/>
</dbReference>
<evidence type="ECO:0000256" key="2">
    <source>
        <dbReference type="ARBA" id="ARBA00010011"/>
    </source>
</evidence>
<evidence type="ECO:0000256" key="3">
    <source>
        <dbReference type="ARBA" id="ARBA00022525"/>
    </source>
</evidence>
<keyword evidence="10" id="KW-1185">Reference proteome</keyword>
<feature type="domain" description="Fibronectin type-II" evidence="8">
    <location>
        <begin position="36"/>
        <end position="84"/>
    </location>
</feature>
<dbReference type="InterPro" id="IPR051666">
    <property type="entry name" value="SP_Capacitation_Regulator"/>
</dbReference>
<reference evidence="9" key="2">
    <citation type="submission" date="2025-09" db="UniProtKB">
        <authorList>
            <consortium name="Ensembl"/>
        </authorList>
    </citation>
    <scope>IDENTIFICATION</scope>
</reference>
<comment type="subcellular location">
    <subcellularLocation>
        <location evidence="1">Secreted</location>
    </subcellularLocation>
</comment>
<protein>
    <recommendedName>
        <fullName evidence="8">Fibronectin type-II domain-containing protein</fullName>
    </recommendedName>
</protein>
<dbReference type="InterPro" id="IPR013806">
    <property type="entry name" value="Kringle-like"/>
</dbReference>
<dbReference type="InterPro" id="IPR000562">
    <property type="entry name" value="FN_type2_dom"/>
</dbReference>
<dbReference type="AlphaFoldDB" id="A0A9J7WZP1"/>
<dbReference type="GO" id="GO:0005576">
    <property type="term" value="C:extracellular region"/>
    <property type="evidence" value="ECO:0007669"/>
    <property type="project" value="UniProtKB-SubCell"/>
</dbReference>
<evidence type="ECO:0000313" key="10">
    <source>
        <dbReference type="Proteomes" id="UP001108240"/>
    </source>
</evidence>
<dbReference type="Proteomes" id="UP001108240">
    <property type="component" value="Unplaced"/>
</dbReference>
<dbReference type="SMART" id="SM00059">
    <property type="entry name" value="FN2"/>
    <property type="match status" value="1"/>
</dbReference>
<evidence type="ECO:0000256" key="6">
    <source>
        <dbReference type="PROSITE-ProRule" id="PRU00479"/>
    </source>
</evidence>
<dbReference type="CDD" id="cd00062">
    <property type="entry name" value="FN2"/>
    <property type="match status" value="1"/>
</dbReference>
<keyword evidence="7" id="KW-0812">Transmembrane</keyword>
<comment type="similarity">
    <text evidence="2">Belongs to the seminal plasma protein family.</text>
</comment>
<keyword evidence="3" id="KW-0964">Secreted</keyword>
<evidence type="ECO:0000313" key="9">
    <source>
        <dbReference type="Ensembl" id="ENSCCRP00000099396.1"/>
    </source>
</evidence>
<dbReference type="SUPFAM" id="SSF57440">
    <property type="entry name" value="Kringle-like"/>
    <property type="match status" value="1"/>
</dbReference>
<evidence type="ECO:0000256" key="7">
    <source>
        <dbReference type="SAM" id="Phobius"/>
    </source>
</evidence>
<dbReference type="Pfam" id="PF00040">
    <property type="entry name" value="fn2"/>
    <property type="match status" value="1"/>
</dbReference>
<dbReference type="Gene3D" id="2.10.10.10">
    <property type="entry name" value="Fibronectin, type II, collagen-binding"/>
    <property type="match status" value="1"/>
</dbReference>
<evidence type="ECO:0000256" key="4">
    <source>
        <dbReference type="ARBA" id="ARBA00022737"/>
    </source>
</evidence>
<dbReference type="PANTHER" id="PTHR22918:SF1">
    <property type="entry name" value="FIBRONECTIN TYPE-II DOMAIN-CONTAINING PROTEIN"/>
    <property type="match status" value="1"/>
</dbReference>
<dbReference type="InterPro" id="IPR036943">
    <property type="entry name" value="FN_type2_sf"/>
</dbReference>
<dbReference type="PANTHER" id="PTHR22918">
    <property type="entry name" value="SEMINAL PLASMA PROTEIN"/>
    <property type="match status" value="1"/>
</dbReference>
<feature type="transmembrane region" description="Helical" evidence="7">
    <location>
        <begin position="189"/>
        <end position="214"/>
    </location>
</feature>
<name>A0A9J7WZP1_CYPCA</name>
<organism evidence="9 10">
    <name type="scientific">Cyprinus carpio carpio</name>
    <dbReference type="NCBI Taxonomy" id="630221"/>
    <lineage>
        <taxon>Eukaryota</taxon>
        <taxon>Metazoa</taxon>
        <taxon>Chordata</taxon>
        <taxon>Craniata</taxon>
        <taxon>Vertebrata</taxon>
        <taxon>Euteleostomi</taxon>
        <taxon>Actinopterygii</taxon>
        <taxon>Neopterygii</taxon>
        <taxon>Teleostei</taxon>
        <taxon>Ostariophysi</taxon>
        <taxon>Cypriniformes</taxon>
        <taxon>Cyprinidae</taxon>
        <taxon>Cyprininae</taxon>
        <taxon>Cyprinus</taxon>
    </lineage>
</organism>
<keyword evidence="7" id="KW-1133">Transmembrane helix</keyword>